<evidence type="ECO:0000313" key="3">
    <source>
        <dbReference type="Proteomes" id="UP000799770"/>
    </source>
</evidence>
<keyword evidence="3" id="KW-1185">Reference proteome</keyword>
<evidence type="ECO:0000256" key="1">
    <source>
        <dbReference type="SAM" id="MobiDB-lite"/>
    </source>
</evidence>
<feature type="region of interest" description="Disordered" evidence="1">
    <location>
        <begin position="154"/>
        <end position="185"/>
    </location>
</feature>
<dbReference type="EMBL" id="ML977344">
    <property type="protein sequence ID" value="KAF2109111.1"/>
    <property type="molecule type" value="Genomic_DNA"/>
</dbReference>
<reference evidence="2" key="1">
    <citation type="journal article" date="2020" name="Stud. Mycol.">
        <title>101 Dothideomycetes genomes: a test case for predicting lifestyles and emergence of pathogens.</title>
        <authorList>
            <person name="Haridas S."/>
            <person name="Albert R."/>
            <person name="Binder M."/>
            <person name="Bloem J."/>
            <person name="Labutti K."/>
            <person name="Salamov A."/>
            <person name="Andreopoulos B."/>
            <person name="Baker S."/>
            <person name="Barry K."/>
            <person name="Bills G."/>
            <person name="Bluhm B."/>
            <person name="Cannon C."/>
            <person name="Castanera R."/>
            <person name="Culley D."/>
            <person name="Daum C."/>
            <person name="Ezra D."/>
            <person name="Gonzalez J."/>
            <person name="Henrissat B."/>
            <person name="Kuo A."/>
            <person name="Liang C."/>
            <person name="Lipzen A."/>
            <person name="Lutzoni F."/>
            <person name="Magnuson J."/>
            <person name="Mondo S."/>
            <person name="Nolan M."/>
            <person name="Ohm R."/>
            <person name="Pangilinan J."/>
            <person name="Park H.-J."/>
            <person name="Ramirez L."/>
            <person name="Alfaro M."/>
            <person name="Sun H."/>
            <person name="Tritt A."/>
            <person name="Yoshinaga Y."/>
            <person name="Zwiers L.-H."/>
            <person name="Turgeon B."/>
            <person name="Goodwin S."/>
            <person name="Spatafora J."/>
            <person name="Crous P."/>
            <person name="Grigoriev I."/>
        </authorList>
    </citation>
    <scope>NUCLEOTIDE SEQUENCE</scope>
    <source>
        <strain evidence="2">CBS 627.86</strain>
    </source>
</reference>
<sequence>MDHCYPSPVRSLHPSGAAWEEKHFCSKERLCVEMKCNDHTNSSASVTAGVDTRAWRSSRLSSSFYRVAFDSLHLIHPDSIAAAPVTRVIAQATAGPELLSASIGRHGIAPGSVHLSVTLSWRISNPVMLASTSSISLGLRDDTSTLIGTALSSARKQHRPLSEVGNPSEAPEHYGDPNHECDWGQ</sequence>
<dbReference type="Proteomes" id="UP000799770">
    <property type="component" value="Unassembled WGS sequence"/>
</dbReference>
<protein>
    <submittedName>
        <fullName evidence="2">Uncharacterized protein</fullName>
    </submittedName>
</protein>
<accession>A0A6A5YSI0</accession>
<dbReference type="AlphaFoldDB" id="A0A6A5YSI0"/>
<organism evidence="2 3">
    <name type="scientific">Lophiotrema nucula</name>
    <dbReference type="NCBI Taxonomy" id="690887"/>
    <lineage>
        <taxon>Eukaryota</taxon>
        <taxon>Fungi</taxon>
        <taxon>Dikarya</taxon>
        <taxon>Ascomycota</taxon>
        <taxon>Pezizomycotina</taxon>
        <taxon>Dothideomycetes</taxon>
        <taxon>Pleosporomycetidae</taxon>
        <taxon>Pleosporales</taxon>
        <taxon>Lophiotremataceae</taxon>
        <taxon>Lophiotrema</taxon>
    </lineage>
</organism>
<feature type="compositionally biased region" description="Basic and acidic residues" evidence="1">
    <location>
        <begin position="170"/>
        <end position="185"/>
    </location>
</feature>
<proteinExistence type="predicted"/>
<gene>
    <name evidence="2" type="ORF">BDV96DRAFT_636474</name>
</gene>
<name>A0A6A5YSI0_9PLEO</name>
<evidence type="ECO:0000313" key="2">
    <source>
        <dbReference type="EMBL" id="KAF2109111.1"/>
    </source>
</evidence>